<evidence type="ECO:0000256" key="3">
    <source>
        <dbReference type="ARBA" id="ARBA00022679"/>
    </source>
</evidence>
<sequence length="846" mass="97901">MGCGASNHKGEVAEPQPVGNKKGLEQKENQVQKNKKNKQSEDVVIQDLDAQEDIRTESKFSPSKGNILANQNLDGSANNIKEDENQNNQNIQLKRYKKCELIDKGAYGKVYKGIDTITNQVVAIKYIEITGTFEEVKKEINSLKKEIVLLKKLNHQNIVKYYDFEISDDKSGVDIILEYVPNGSLRMALNKQRCFDETKAAIYTKQVLEGLDYLHKNNIIHRDLKGANLLLDAEGRAKLTDFGTAKQIEFDLRKSQVKEEDIAKMNKSLKGTPNWMAPEVIERTGHTTSADIWSIGCIVIEMITGKPPYPGLSAKEVFTKIASGVLPDFPKGISFECKEFLEGCLQTDPKKRLTTSQLLKTPFILRKKIRRPLSQNSLVSQEELLEQIQSIQQGQNIQQEYSRINKGSQPLIKGNSSQSIKVPQIISNQNASSQPLIVNKPNPYLEYQYKNQQKYQEYQDSQIDQLKERTKSLNRFANEHKSSTQNDKQQNQIRKIDQQTNKNINAEDEILQIAKQVKRQQEYVQANVNPGYDQYIFKPQVESNVIKFSNKDHDVHSNNQNDFNPLRSNSRQNTYSQLKIQPDIHANNQNEFNQQRNNSRQNTYSQQKGQQPQQPFRSSLVDIKDEDDMDTTEMIRRSQKSLTLLKSKYKNLNEASSQGKDNQIASQNEQALSNYHLNHSQKQNHKSSYEDLDIELPQESKEVPISRNVGRQNSQITISKEQPLQQESVTEEVIETNQSEPQEENEYLKHENKVITTKAANVQRMMLNKQLANKQQKQQQNFIPNKYFEHQNQVINTDIAQRERNIRIQEQQEFIQDKIKRQQMWEEELKRELEYQKQNPPPYLKY</sequence>
<dbReference type="EMBL" id="GG662536">
    <property type="protein sequence ID" value="EAR85614.2"/>
    <property type="molecule type" value="Genomic_DNA"/>
</dbReference>
<dbReference type="FunFam" id="1.10.510.10:FF:000571">
    <property type="entry name" value="Maternal embryonic leucine zipper kinase"/>
    <property type="match status" value="1"/>
</dbReference>
<dbReference type="PROSITE" id="PS00108">
    <property type="entry name" value="PROTEIN_KINASE_ST"/>
    <property type="match status" value="1"/>
</dbReference>
<evidence type="ECO:0000256" key="1">
    <source>
        <dbReference type="ARBA" id="ARBA00011245"/>
    </source>
</evidence>
<feature type="coiled-coil region" evidence="7">
    <location>
        <begin position="489"/>
        <end position="516"/>
    </location>
</feature>
<dbReference type="KEGG" id="tet:TTHERM_00420220"/>
<evidence type="ECO:0000256" key="5">
    <source>
        <dbReference type="ARBA" id="ARBA00022777"/>
    </source>
</evidence>
<feature type="coiled-coil region" evidence="7">
    <location>
        <begin position="126"/>
        <end position="153"/>
    </location>
</feature>
<evidence type="ECO:0000256" key="8">
    <source>
        <dbReference type="SAM" id="MobiDB-lite"/>
    </source>
</evidence>
<keyword evidence="3" id="KW-0808">Transferase</keyword>
<dbReference type="STRING" id="312017.I7M074"/>
<dbReference type="SMART" id="SM00220">
    <property type="entry name" value="S_TKc"/>
    <property type="match status" value="1"/>
</dbReference>
<keyword evidence="4" id="KW-0547">Nucleotide-binding</keyword>
<keyword evidence="7" id="KW-0175">Coiled coil</keyword>
<dbReference type="RefSeq" id="XP_001033277.2">
    <property type="nucleotide sequence ID" value="XM_001033277.2"/>
</dbReference>
<dbReference type="SUPFAM" id="SSF56112">
    <property type="entry name" value="Protein kinase-like (PK-like)"/>
    <property type="match status" value="1"/>
</dbReference>
<dbReference type="Gene3D" id="1.10.510.10">
    <property type="entry name" value="Transferase(Phosphotransferase) domain 1"/>
    <property type="match status" value="1"/>
</dbReference>
<keyword evidence="11" id="KW-1185">Reference proteome</keyword>
<keyword evidence="6" id="KW-0067">ATP-binding</keyword>
<dbReference type="PANTHER" id="PTHR11584">
    <property type="entry name" value="SERINE/THREONINE PROTEIN KINASE"/>
    <property type="match status" value="1"/>
</dbReference>
<feature type="region of interest" description="Disordered" evidence="8">
    <location>
        <begin position="1"/>
        <end position="50"/>
    </location>
</feature>
<accession>I7M074</accession>
<dbReference type="GO" id="GO:0005524">
    <property type="term" value="F:ATP binding"/>
    <property type="evidence" value="ECO:0007669"/>
    <property type="project" value="UniProtKB-KW"/>
</dbReference>
<evidence type="ECO:0000313" key="11">
    <source>
        <dbReference type="Proteomes" id="UP000009168"/>
    </source>
</evidence>
<evidence type="ECO:0000256" key="2">
    <source>
        <dbReference type="ARBA" id="ARBA00022527"/>
    </source>
</evidence>
<reference evidence="11" key="1">
    <citation type="journal article" date="2006" name="PLoS Biol.">
        <title>Macronuclear genome sequence of the ciliate Tetrahymena thermophila, a model eukaryote.</title>
        <authorList>
            <person name="Eisen J.A."/>
            <person name="Coyne R.S."/>
            <person name="Wu M."/>
            <person name="Wu D."/>
            <person name="Thiagarajan M."/>
            <person name="Wortman J.R."/>
            <person name="Badger J.H."/>
            <person name="Ren Q."/>
            <person name="Amedeo P."/>
            <person name="Jones K.M."/>
            <person name="Tallon L.J."/>
            <person name="Delcher A.L."/>
            <person name="Salzberg S.L."/>
            <person name="Silva J.C."/>
            <person name="Haas B.J."/>
            <person name="Majoros W.H."/>
            <person name="Farzad M."/>
            <person name="Carlton J.M."/>
            <person name="Smith R.K. Jr."/>
            <person name="Garg J."/>
            <person name="Pearlman R.E."/>
            <person name="Karrer K.M."/>
            <person name="Sun L."/>
            <person name="Manning G."/>
            <person name="Elde N.C."/>
            <person name="Turkewitz A.P."/>
            <person name="Asai D.J."/>
            <person name="Wilkes D.E."/>
            <person name="Wang Y."/>
            <person name="Cai H."/>
            <person name="Collins K."/>
            <person name="Stewart B.A."/>
            <person name="Lee S.R."/>
            <person name="Wilamowska K."/>
            <person name="Weinberg Z."/>
            <person name="Ruzzo W.L."/>
            <person name="Wloga D."/>
            <person name="Gaertig J."/>
            <person name="Frankel J."/>
            <person name="Tsao C.-C."/>
            <person name="Gorovsky M.A."/>
            <person name="Keeling P.J."/>
            <person name="Waller R.F."/>
            <person name="Patron N.J."/>
            <person name="Cherry J.M."/>
            <person name="Stover N.A."/>
            <person name="Krieger C.J."/>
            <person name="del Toro C."/>
            <person name="Ryder H.F."/>
            <person name="Williamson S.C."/>
            <person name="Barbeau R.A."/>
            <person name="Hamilton E.P."/>
            <person name="Orias E."/>
        </authorList>
    </citation>
    <scope>NUCLEOTIDE SEQUENCE [LARGE SCALE GENOMIC DNA]</scope>
    <source>
        <strain evidence="11">SB210</strain>
    </source>
</reference>
<dbReference type="InParanoid" id="I7M074"/>
<proteinExistence type="predicted"/>
<dbReference type="InterPro" id="IPR000719">
    <property type="entry name" value="Prot_kinase_dom"/>
</dbReference>
<dbReference type="Pfam" id="PF00069">
    <property type="entry name" value="Pkinase"/>
    <property type="match status" value="1"/>
</dbReference>
<dbReference type="GO" id="GO:0004674">
    <property type="term" value="F:protein serine/threonine kinase activity"/>
    <property type="evidence" value="ECO:0007669"/>
    <property type="project" value="UniProtKB-KW"/>
</dbReference>
<organism evidence="10 11">
    <name type="scientific">Tetrahymena thermophila (strain SB210)</name>
    <dbReference type="NCBI Taxonomy" id="312017"/>
    <lineage>
        <taxon>Eukaryota</taxon>
        <taxon>Sar</taxon>
        <taxon>Alveolata</taxon>
        <taxon>Ciliophora</taxon>
        <taxon>Intramacronucleata</taxon>
        <taxon>Oligohymenophorea</taxon>
        <taxon>Hymenostomatida</taxon>
        <taxon>Tetrahymenina</taxon>
        <taxon>Tetrahymenidae</taxon>
        <taxon>Tetrahymena</taxon>
    </lineage>
</organism>
<feature type="domain" description="Protein kinase" evidence="9">
    <location>
        <begin position="96"/>
        <end position="364"/>
    </location>
</feature>
<dbReference type="CDD" id="cd06606">
    <property type="entry name" value="STKc_MAPKKK"/>
    <property type="match status" value="1"/>
</dbReference>
<evidence type="ECO:0000256" key="7">
    <source>
        <dbReference type="SAM" id="Coils"/>
    </source>
</evidence>
<comment type="subunit">
    <text evidence="1">Monomer.</text>
</comment>
<dbReference type="InterPro" id="IPR008271">
    <property type="entry name" value="Ser/Thr_kinase_AS"/>
</dbReference>
<name>I7M074_TETTS</name>
<evidence type="ECO:0000259" key="9">
    <source>
        <dbReference type="PROSITE" id="PS50011"/>
    </source>
</evidence>
<dbReference type="PROSITE" id="PS50011">
    <property type="entry name" value="PROTEIN_KINASE_DOM"/>
    <property type="match status" value="1"/>
</dbReference>
<dbReference type="OrthoDB" id="298971at2759"/>
<dbReference type="eggNOG" id="KOG0198">
    <property type="taxonomic scope" value="Eukaryota"/>
</dbReference>
<keyword evidence="5 10" id="KW-0418">Kinase</keyword>
<dbReference type="PANTHER" id="PTHR11584:SF369">
    <property type="entry name" value="MITOGEN-ACTIVATED PROTEIN KINASE KINASE KINASE 19-RELATED"/>
    <property type="match status" value="1"/>
</dbReference>
<feature type="compositionally biased region" description="Low complexity" evidence="8">
    <location>
        <begin position="595"/>
        <end position="615"/>
    </location>
</feature>
<evidence type="ECO:0000256" key="4">
    <source>
        <dbReference type="ARBA" id="ARBA00022741"/>
    </source>
</evidence>
<dbReference type="InterPro" id="IPR011009">
    <property type="entry name" value="Kinase-like_dom_sf"/>
</dbReference>
<keyword evidence="2" id="KW-0723">Serine/threonine-protein kinase</keyword>
<dbReference type="Proteomes" id="UP000009168">
    <property type="component" value="Unassembled WGS sequence"/>
</dbReference>
<evidence type="ECO:0000313" key="10">
    <source>
        <dbReference type="EMBL" id="EAR85614.2"/>
    </source>
</evidence>
<dbReference type="AlphaFoldDB" id="I7M074"/>
<gene>
    <name evidence="10" type="ORF">TTHERM_00420220</name>
</gene>
<dbReference type="GeneID" id="7827239"/>
<feature type="region of interest" description="Disordered" evidence="8">
    <location>
        <begin position="595"/>
        <end position="632"/>
    </location>
</feature>
<evidence type="ECO:0000256" key="6">
    <source>
        <dbReference type="ARBA" id="ARBA00022840"/>
    </source>
</evidence>
<protein>
    <submittedName>
        <fullName evidence="10">Cyclin-dependent kinase-like Serine/Threonine kinase family protein</fullName>
    </submittedName>
</protein>